<accession>A0A6J3MH70</accession>
<gene>
    <name evidence="3" type="ORF">K489DRAFT_391789</name>
</gene>
<dbReference type="InterPro" id="IPR013154">
    <property type="entry name" value="ADH-like_N"/>
</dbReference>
<dbReference type="InterPro" id="IPR052733">
    <property type="entry name" value="Chloroplast_QOR"/>
</dbReference>
<dbReference type="SMART" id="SM00829">
    <property type="entry name" value="PKS_ER"/>
    <property type="match status" value="1"/>
</dbReference>
<dbReference type="SUPFAM" id="SSF51735">
    <property type="entry name" value="NAD(P)-binding Rossmann-fold domains"/>
    <property type="match status" value="1"/>
</dbReference>
<dbReference type="SUPFAM" id="SSF50129">
    <property type="entry name" value="GroES-like"/>
    <property type="match status" value="1"/>
</dbReference>
<dbReference type="GO" id="GO:0016491">
    <property type="term" value="F:oxidoreductase activity"/>
    <property type="evidence" value="ECO:0007669"/>
    <property type="project" value="InterPro"/>
</dbReference>
<dbReference type="PANTHER" id="PTHR44013">
    <property type="entry name" value="ZINC-TYPE ALCOHOL DEHYDROGENASE-LIKE PROTEIN C16A3.02C"/>
    <property type="match status" value="1"/>
</dbReference>
<dbReference type="Pfam" id="PF08240">
    <property type="entry name" value="ADH_N"/>
    <property type="match status" value="1"/>
</dbReference>
<proteinExistence type="predicted"/>
<dbReference type="AlphaFoldDB" id="A0A6J3MH70"/>
<dbReference type="InterPro" id="IPR020843">
    <property type="entry name" value="ER"/>
</dbReference>
<dbReference type="OrthoDB" id="201656at2759"/>
<dbReference type="PANTHER" id="PTHR44013:SF1">
    <property type="entry name" value="ZINC-TYPE ALCOHOL DEHYDROGENASE-LIKE PROTEIN C16A3.02C"/>
    <property type="match status" value="1"/>
</dbReference>
<sequence>MSSPALPQAMKAWQYHGSSGGIEKDLQLNTAAALPKPKAKQHLVKVLHAAINPVDYKLAEIGFVAKVAASLPATPAVDFVGTVVKPAAGSSVKAGEIVYGFAGTSPFSGGALAEYAFADESAVVPIPGGVEPVKFAGIPIAGITAYQSIVPFAKAGKNNLFINGGSGGTGIYAIQIAKATGWNVTTSCSTANVDLCRELGADRVIDYKKEDVLTALKASEHKFDHVVDNVSHDNALYLKSHEYTTPEATFAAVGGEISAKAVGGVLRNNLLPGILGGGKRKFKMIVLTRNQEDLTQVAKLIQEGKVKSIYTQYAFEDAPKAFEKLKTGRARGKIVIDVASQDAPKAENV</sequence>
<dbReference type="Proteomes" id="UP000504637">
    <property type="component" value="Unplaced"/>
</dbReference>
<protein>
    <submittedName>
        <fullName evidence="3">Zinc-type alcohol dehydrogenase-like protein C16A3.02c</fullName>
    </submittedName>
</protein>
<organism evidence="3">
    <name type="scientific">Dissoconium aciculare CBS 342.82</name>
    <dbReference type="NCBI Taxonomy" id="1314786"/>
    <lineage>
        <taxon>Eukaryota</taxon>
        <taxon>Fungi</taxon>
        <taxon>Dikarya</taxon>
        <taxon>Ascomycota</taxon>
        <taxon>Pezizomycotina</taxon>
        <taxon>Dothideomycetes</taxon>
        <taxon>Dothideomycetidae</taxon>
        <taxon>Mycosphaerellales</taxon>
        <taxon>Dissoconiaceae</taxon>
        <taxon>Dissoconium</taxon>
    </lineage>
</organism>
<dbReference type="Pfam" id="PF13602">
    <property type="entry name" value="ADH_zinc_N_2"/>
    <property type="match status" value="1"/>
</dbReference>
<dbReference type="InterPro" id="IPR011032">
    <property type="entry name" value="GroES-like_sf"/>
</dbReference>
<evidence type="ECO:0000259" key="1">
    <source>
        <dbReference type="SMART" id="SM00829"/>
    </source>
</evidence>
<dbReference type="Gene3D" id="3.40.50.720">
    <property type="entry name" value="NAD(P)-binding Rossmann-like Domain"/>
    <property type="match status" value="1"/>
</dbReference>
<dbReference type="GeneID" id="54364512"/>
<dbReference type="Gene3D" id="3.90.180.10">
    <property type="entry name" value="Medium-chain alcohol dehydrogenases, catalytic domain"/>
    <property type="match status" value="1"/>
</dbReference>
<dbReference type="CDD" id="cd08267">
    <property type="entry name" value="MDR1"/>
    <property type="match status" value="1"/>
</dbReference>
<reference evidence="3" key="2">
    <citation type="submission" date="2020-04" db="EMBL/GenBank/DDBJ databases">
        <authorList>
            <consortium name="NCBI Genome Project"/>
        </authorList>
    </citation>
    <scope>NUCLEOTIDE SEQUENCE</scope>
    <source>
        <strain evidence="3">CBS 342.82</strain>
    </source>
</reference>
<evidence type="ECO:0000313" key="3">
    <source>
        <dbReference type="RefSeq" id="XP_033464259.1"/>
    </source>
</evidence>
<reference evidence="3" key="1">
    <citation type="submission" date="2020-01" db="EMBL/GenBank/DDBJ databases">
        <authorList>
            <consortium name="DOE Joint Genome Institute"/>
            <person name="Haridas S."/>
            <person name="Albert R."/>
            <person name="Binder M."/>
            <person name="Bloem J."/>
            <person name="Labutti K."/>
            <person name="Salamov A."/>
            <person name="Andreopoulos B."/>
            <person name="Baker S.E."/>
            <person name="Barry K."/>
            <person name="Bills G."/>
            <person name="Bluhm B.H."/>
            <person name="Cannon C."/>
            <person name="Castanera R."/>
            <person name="Culley D.E."/>
            <person name="Daum C."/>
            <person name="Ezra D."/>
            <person name="Gonzalez J.B."/>
            <person name="Henrissat B."/>
            <person name="Kuo A."/>
            <person name="Liang C."/>
            <person name="Lipzen A."/>
            <person name="Lutzoni F."/>
            <person name="Magnuson J."/>
            <person name="Mondo S."/>
            <person name="Nolan M."/>
            <person name="Ohm R."/>
            <person name="Pangilinan J."/>
            <person name="Park H.-J."/>
            <person name="Ramirez L."/>
            <person name="Alfaro M."/>
            <person name="Sun H."/>
            <person name="Tritt A."/>
            <person name="Yoshinaga Y."/>
            <person name="Zwiers L.-H."/>
            <person name="Turgeon B.G."/>
            <person name="Goodwin S.B."/>
            <person name="Spatafora J.W."/>
            <person name="Crous P.W."/>
            <person name="Grigoriev I.V."/>
        </authorList>
    </citation>
    <scope>NUCLEOTIDE SEQUENCE</scope>
    <source>
        <strain evidence="3">CBS 342.82</strain>
    </source>
</reference>
<dbReference type="InterPro" id="IPR036291">
    <property type="entry name" value="NAD(P)-bd_dom_sf"/>
</dbReference>
<evidence type="ECO:0000313" key="2">
    <source>
        <dbReference type="Proteomes" id="UP000504637"/>
    </source>
</evidence>
<name>A0A6J3MH70_9PEZI</name>
<feature type="domain" description="Enoyl reductase (ER)" evidence="1">
    <location>
        <begin position="21"/>
        <end position="336"/>
    </location>
</feature>
<dbReference type="RefSeq" id="XP_033464259.1">
    <property type="nucleotide sequence ID" value="XM_033606712.1"/>
</dbReference>
<reference evidence="3" key="3">
    <citation type="submission" date="2025-08" db="UniProtKB">
        <authorList>
            <consortium name="RefSeq"/>
        </authorList>
    </citation>
    <scope>IDENTIFICATION</scope>
    <source>
        <strain evidence="3">CBS 342.82</strain>
    </source>
</reference>
<keyword evidence="2" id="KW-1185">Reference proteome</keyword>